<keyword evidence="5" id="KW-0472">Membrane</keyword>
<reference evidence="10 11" key="1">
    <citation type="submission" date="2020-08" db="EMBL/GenBank/DDBJ databases">
        <title>A Genomic Blueprint of the Chicken Gut Microbiome.</title>
        <authorList>
            <person name="Gilroy R."/>
            <person name="Ravi A."/>
            <person name="Getino M."/>
            <person name="Pursley I."/>
            <person name="Horton D.L."/>
            <person name="Alikhan N.-F."/>
            <person name="Baker D."/>
            <person name="Gharbi K."/>
            <person name="Hall N."/>
            <person name="Watson M."/>
            <person name="Adriaenssens E.M."/>
            <person name="Foster-Nyarko E."/>
            <person name="Jarju S."/>
            <person name="Secka A."/>
            <person name="Antonio M."/>
            <person name="Oren A."/>
            <person name="Chaudhuri R."/>
            <person name="La Ragione R.M."/>
            <person name="Hildebrand F."/>
            <person name="Pallen M.J."/>
        </authorList>
    </citation>
    <scope>NUCLEOTIDE SEQUENCE [LARGE SCALE GENOMIC DNA]</scope>
    <source>
        <strain evidence="10 11">Sa1BUA2</strain>
    </source>
</reference>
<evidence type="ECO:0000259" key="9">
    <source>
        <dbReference type="Pfam" id="PF25198"/>
    </source>
</evidence>
<dbReference type="Pfam" id="PF25198">
    <property type="entry name" value="Spore_GerAC_N"/>
    <property type="match status" value="1"/>
</dbReference>
<accession>A0ABR8VQG3</accession>
<keyword evidence="6" id="KW-0564">Palmitate</keyword>
<proteinExistence type="inferred from homology"/>
<feature type="domain" description="Spore germination protein N-terminal" evidence="9">
    <location>
        <begin position="22"/>
        <end position="194"/>
    </location>
</feature>
<name>A0ABR8VQG3_9BACI</name>
<gene>
    <name evidence="10" type="ORF">H9631_17105</name>
</gene>
<dbReference type="InterPro" id="IPR057336">
    <property type="entry name" value="GerAC_N"/>
</dbReference>
<keyword evidence="3" id="KW-0309">Germination</keyword>
<evidence type="ECO:0000256" key="3">
    <source>
        <dbReference type="ARBA" id="ARBA00022544"/>
    </source>
</evidence>
<comment type="caution">
    <text evidence="10">The sequence shown here is derived from an EMBL/GenBank/DDBJ whole genome shotgun (WGS) entry which is preliminary data.</text>
</comment>
<dbReference type="InterPro" id="IPR038501">
    <property type="entry name" value="Spore_GerAC_C_sf"/>
</dbReference>
<dbReference type="NCBIfam" id="TIGR02887">
    <property type="entry name" value="spore_ger_x_C"/>
    <property type="match status" value="1"/>
</dbReference>
<protein>
    <submittedName>
        <fullName evidence="10">Ger(X)C family spore germination protein</fullName>
    </submittedName>
</protein>
<comment type="similarity">
    <text evidence="2">Belongs to the GerABKC lipoprotein family.</text>
</comment>
<evidence type="ECO:0000256" key="7">
    <source>
        <dbReference type="ARBA" id="ARBA00023288"/>
    </source>
</evidence>
<sequence>MNYRLTFIWAAILSIILAGCWDQRLLKEHSLVLAIGYDRGNDNKLIKTVTFPKNNSDTSQLNAPVNKSNVLSMTGDTVKDAEKHMDQSIPEKFDRSKAKVILLGKRLASQGIFSTLDSIYRDLRGPLNANLAIFDGNAKDGLSVKTGNSMLVSDVYSELLDSAEKGGVTKNENVQTACPIILSKGKDLVLPYVGLRNEKEVIVKGLALFHGDRLTGQLNIEETGIFLILSDQKTKGVTLNFKIRNDQKDPDKNFVNVAVRKNTRKVDINTNKGHITAKVIVDLEVEVDEYALDHLNEEKEVKALAKRIESRLSKLANKTLTKMQEAKNDSLGLGERVKAYHHSTWKKIDWKKIYPETPIDATFNVKIVRHGIIN</sequence>
<evidence type="ECO:0000256" key="4">
    <source>
        <dbReference type="ARBA" id="ARBA00022729"/>
    </source>
</evidence>
<dbReference type="PANTHER" id="PTHR35789:SF1">
    <property type="entry name" value="SPORE GERMINATION PROTEIN B3"/>
    <property type="match status" value="1"/>
</dbReference>
<dbReference type="EMBL" id="JACSPV010000038">
    <property type="protein sequence ID" value="MBD8006791.1"/>
    <property type="molecule type" value="Genomic_DNA"/>
</dbReference>
<comment type="subcellular location">
    <subcellularLocation>
        <location evidence="1">Membrane</location>
        <topology evidence="1">Lipid-anchor</topology>
    </subcellularLocation>
</comment>
<evidence type="ECO:0000313" key="11">
    <source>
        <dbReference type="Proteomes" id="UP000648182"/>
    </source>
</evidence>
<keyword evidence="7" id="KW-0449">Lipoprotein</keyword>
<dbReference type="Gene3D" id="3.30.300.210">
    <property type="entry name" value="Nutrient germinant receptor protein C, domain 3"/>
    <property type="match status" value="1"/>
</dbReference>
<evidence type="ECO:0000313" key="10">
    <source>
        <dbReference type="EMBL" id="MBD8006791.1"/>
    </source>
</evidence>
<evidence type="ECO:0000256" key="5">
    <source>
        <dbReference type="ARBA" id="ARBA00023136"/>
    </source>
</evidence>
<evidence type="ECO:0000256" key="1">
    <source>
        <dbReference type="ARBA" id="ARBA00004635"/>
    </source>
</evidence>
<organism evidence="10 11">
    <name type="scientific">Bacillus norwichensis</name>
    <dbReference type="NCBI Taxonomy" id="2762217"/>
    <lineage>
        <taxon>Bacteria</taxon>
        <taxon>Bacillati</taxon>
        <taxon>Bacillota</taxon>
        <taxon>Bacilli</taxon>
        <taxon>Bacillales</taxon>
        <taxon>Bacillaceae</taxon>
        <taxon>Bacillus</taxon>
    </lineage>
</organism>
<feature type="domain" description="Spore germination GerAC-like C-terminal" evidence="8">
    <location>
        <begin position="204"/>
        <end position="371"/>
    </location>
</feature>
<dbReference type="InterPro" id="IPR008844">
    <property type="entry name" value="Spore_GerAC-like"/>
</dbReference>
<dbReference type="PANTHER" id="PTHR35789">
    <property type="entry name" value="SPORE GERMINATION PROTEIN B3"/>
    <property type="match status" value="1"/>
</dbReference>
<dbReference type="PROSITE" id="PS51257">
    <property type="entry name" value="PROKAR_LIPOPROTEIN"/>
    <property type="match status" value="1"/>
</dbReference>
<evidence type="ECO:0000259" key="8">
    <source>
        <dbReference type="Pfam" id="PF05504"/>
    </source>
</evidence>
<dbReference type="Proteomes" id="UP000648182">
    <property type="component" value="Unassembled WGS sequence"/>
</dbReference>
<keyword evidence="11" id="KW-1185">Reference proteome</keyword>
<dbReference type="Pfam" id="PF05504">
    <property type="entry name" value="Spore_GerAC"/>
    <property type="match status" value="1"/>
</dbReference>
<keyword evidence="4" id="KW-0732">Signal</keyword>
<dbReference type="InterPro" id="IPR046953">
    <property type="entry name" value="Spore_GerAC-like_C"/>
</dbReference>
<dbReference type="RefSeq" id="WP_191814945.1">
    <property type="nucleotide sequence ID" value="NZ_JACSPV010000038.1"/>
</dbReference>
<evidence type="ECO:0000256" key="2">
    <source>
        <dbReference type="ARBA" id="ARBA00007886"/>
    </source>
</evidence>
<evidence type="ECO:0000256" key="6">
    <source>
        <dbReference type="ARBA" id="ARBA00023139"/>
    </source>
</evidence>